<dbReference type="RefSeq" id="WP_282199701.1">
    <property type="nucleotide sequence ID" value="NZ_BOQE01000001.1"/>
</dbReference>
<proteinExistence type="predicted"/>
<dbReference type="Pfam" id="PF01261">
    <property type="entry name" value="AP_endonuc_2"/>
    <property type="match status" value="1"/>
</dbReference>
<name>A0AAV4LFX6_9BACL</name>
<gene>
    <name evidence="2" type="primary">iolE</name>
    <name evidence="2" type="ORF">DNHGIG_21800</name>
</gene>
<evidence type="ECO:0000313" key="3">
    <source>
        <dbReference type="Proteomes" id="UP001057291"/>
    </source>
</evidence>
<dbReference type="NCBIfam" id="TIGR04379">
    <property type="entry name" value="myo_inos_iolE"/>
    <property type="match status" value="1"/>
</dbReference>
<dbReference type="Proteomes" id="UP001057291">
    <property type="component" value="Unassembled WGS sequence"/>
</dbReference>
<evidence type="ECO:0000313" key="2">
    <source>
        <dbReference type="EMBL" id="GIM46631.1"/>
    </source>
</evidence>
<dbReference type="PANTHER" id="PTHR12110:SF41">
    <property type="entry name" value="INOSOSE DEHYDRATASE"/>
    <property type="match status" value="1"/>
</dbReference>
<comment type="caution">
    <text evidence="2">The sequence shown here is derived from an EMBL/GenBank/DDBJ whole genome shotgun (WGS) entry which is preliminary data.</text>
</comment>
<reference evidence="2" key="1">
    <citation type="journal article" date="2023" name="Int. J. Syst. Evol. Microbiol.">
        <title>Collibacillus ludicampi gen. nov., sp. nov., a new soil bacterium of the family Alicyclobacillaceae.</title>
        <authorList>
            <person name="Jojima T."/>
            <person name="Ioku Y."/>
            <person name="Fukuta Y."/>
            <person name="Shirasaka N."/>
            <person name="Matsumura Y."/>
            <person name="Mori M."/>
        </authorList>
    </citation>
    <scope>NUCLEOTIDE SEQUENCE</scope>
    <source>
        <strain evidence="2">TP075</strain>
    </source>
</reference>
<organism evidence="2 3">
    <name type="scientific">Collibacillus ludicampi</name>
    <dbReference type="NCBI Taxonomy" id="2771369"/>
    <lineage>
        <taxon>Bacteria</taxon>
        <taxon>Bacillati</taxon>
        <taxon>Bacillota</taxon>
        <taxon>Bacilli</taxon>
        <taxon>Bacillales</taxon>
        <taxon>Alicyclobacillaceae</taxon>
        <taxon>Collibacillus</taxon>
    </lineage>
</organism>
<dbReference type="EMBL" id="BOQE01000001">
    <property type="protein sequence ID" value="GIM46631.1"/>
    <property type="molecule type" value="Genomic_DNA"/>
</dbReference>
<sequence>MKTQSNQFRIGIAPISWVNDDIPGLGDHYTQDQVLSEMSALGYISTEMGRLFSQDPPSLKAKLKEHGIQLASKFVGVLFSDANRLEEELQSFREWVKYLKDMECEYVITCEMGGSMHWDPRRSPEDKDIQKLTEREWESLVDGLHRAAHICQEYGMQLVYHYHAGTVVETKEEIDRLMTLTDPHLVHLLYDTGHALYGGYDPLELLKKYPERIRYVHLKDVRRDILDLVRKENLDFRTAVLKGLFTVPGDGCIDFAPIFKELIERNYEGWIIVEAEQDPAIANPYKYAKMAKEYIDSTIMSIKAMYLR</sequence>
<accession>A0AAV4LFX6</accession>
<dbReference type="InterPro" id="IPR036237">
    <property type="entry name" value="Xyl_isomerase-like_sf"/>
</dbReference>
<feature type="domain" description="Xylose isomerase-like TIM barrel" evidence="1">
    <location>
        <begin position="41"/>
        <end position="283"/>
    </location>
</feature>
<keyword evidence="3" id="KW-1185">Reference proteome</keyword>
<dbReference type="InterPro" id="IPR013022">
    <property type="entry name" value="Xyl_isomerase-like_TIM-brl"/>
</dbReference>
<dbReference type="Gene3D" id="3.20.20.150">
    <property type="entry name" value="Divalent-metal-dependent TIM barrel enzymes"/>
    <property type="match status" value="1"/>
</dbReference>
<protein>
    <submittedName>
        <fullName evidence="2">Myo-inosose-2 dehydratase</fullName>
    </submittedName>
</protein>
<dbReference type="InterPro" id="IPR050312">
    <property type="entry name" value="IolE/XylAMocC-like"/>
</dbReference>
<dbReference type="SUPFAM" id="SSF51658">
    <property type="entry name" value="Xylose isomerase-like"/>
    <property type="match status" value="1"/>
</dbReference>
<dbReference type="InterPro" id="IPR030823">
    <property type="entry name" value="IolE/MocC"/>
</dbReference>
<dbReference type="PANTHER" id="PTHR12110">
    <property type="entry name" value="HYDROXYPYRUVATE ISOMERASE"/>
    <property type="match status" value="1"/>
</dbReference>
<dbReference type="AlphaFoldDB" id="A0AAV4LFX6"/>
<evidence type="ECO:0000259" key="1">
    <source>
        <dbReference type="Pfam" id="PF01261"/>
    </source>
</evidence>